<organism evidence="1">
    <name type="scientific">freshwater metagenome</name>
    <dbReference type="NCBI Taxonomy" id="449393"/>
    <lineage>
        <taxon>unclassified sequences</taxon>
        <taxon>metagenomes</taxon>
        <taxon>ecological metagenomes</taxon>
    </lineage>
</organism>
<name>A0A6J7L9P1_9ZZZZ</name>
<sequence length="172" mass="19560">MSFFKKLKNGLGVGTIKFELVVPGQIDGSSGQLVGDIVLTAKSDQLVKDVEAIFERVHTWDERESDYNSTTERYEDRWVQRSHTVQLGHFMDETPFEIASDEKRTIRFVIPFQPIDPQLASSSGGLMWSFMDSALSYGSNWRNERVHYTVRGDVDLEDVAFDKGDSKMIAVM</sequence>
<dbReference type="AlphaFoldDB" id="A0A6J7L9P1"/>
<dbReference type="EMBL" id="CAFBNE010000102">
    <property type="protein sequence ID" value="CAB4964747.1"/>
    <property type="molecule type" value="Genomic_DNA"/>
</dbReference>
<accession>A0A6J7L9P1</accession>
<evidence type="ECO:0000313" key="1">
    <source>
        <dbReference type="EMBL" id="CAB4964747.1"/>
    </source>
</evidence>
<gene>
    <name evidence="1" type="ORF">UFOPK3772_02556</name>
</gene>
<reference evidence="1" key="1">
    <citation type="submission" date="2020-05" db="EMBL/GenBank/DDBJ databases">
        <authorList>
            <person name="Chiriac C."/>
            <person name="Salcher M."/>
            <person name="Ghai R."/>
            <person name="Kavagutti S V."/>
        </authorList>
    </citation>
    <scope>NUCLEOTIDE SEQUENCE</scope>
</reference>
<proteinExistence type="predicted"/>
<protein>
    <submittedName>
        <fullName evidence="1">Unannotated protein</fullName>
    </submittedName>
</protein>